<dbReference type="SMART" id="SM00349">
    <property type="entry name" value="KRAB"/>
    <property type="match status" value="1"/>
</dbReference>
<gene>
    <name evidence="2" type="ORF">J0S82_006409</name>
</gene>
<dbReference type="CDD" id="cd07765">
    <property type="entry name" value="KRAB_A-box"/>
    <property type="match status" value="1"/>
</dbReference>
<dbReference type="InterPro" id="IPR050169">
    <property type="entry name" value="Krueppel_C2H2_ZnF"/>
</dbReference>
<dbReference type="PANTHER" id="PTHR23232">
    <property type="entry name" value="KRAB DOMAIN C2H2 ZINC FINGER"/>
    <property type="match status" value="1"/>
</dbReference>
<dbReference type="SUPFAM" id="SSF109640">
    <property type="entry name" value="KRAB domain (Kruppel-associated box)"/>
    <property type="match status" value="1"/>
</dbReference>
<sequence length="82" mass="9142">MLQGPVLFRDVAVEFTPEEWKLLAPAQRDLHREVMLETYRSLCSLGEPGWLRRVGGSALGLPLAEGPCVLLHAPSWPMGMTR</sequence>
<dbReference type="GO" id="GO:0006355">
    <property type="term" value="P:regulation of DNA-templated transcription"/>
    <property type="evidence" value="ECO:0007669"/>
    <property type="project" value="InterPro"/>
</dbReference>
<dbReference type="InterPro" id="IPR001909">
    <property type="entry name" value="KRAB"/>
</dbReference>
<dbReference type="Gene3D" id="6.10.140.140">
    <property type="match status" value="1"/>
</dbReference>
<organism evidence="2 3">
    <name type="scientific">Galemys pyrenaicus</name>
    <name type="common">Iberian desman</name>
    <name type="synonym">Pyrenean desman</name>
    <dbReference type="NCBI Taxonomy" id="202257"/>
    <lineage>
        <taxon>Eukaryota</taxon>
        <taxon>Metazoa</taxon>
        <taxon>Chordata</taxon>
        <taxon>Craniata</taxon>
        <taxon>Vertebrata</taxon>
        <taxon>Euteleostomi</taxon>
        <taxon>Mammalia</taxon>
        <taxon>Eutheria</taxon>
        <taxon>Laurasiatheria</taxon>
        <taxon>Eulipotyphla</taxon>
        <taxon>Talpidae</taxon>
        <taxon>Galemys</taxon>
    </lineage>
</organism>
<keyword evidence="3" id="KW-1185">Reference proteome</keyword>
<evidence type="ECO:0000313" key="3">
    <source>
        <dbReference type="Proteomes" id="UP000700334"/>
    </source>
</evidence>
<dbReference type="PROSITE" id="PS50805">
    <property type="entry name" value="KRAB"/>
    <property type="match status" value="1"/>
</dbReference>
<proteinExistence type="predicted"/>
<accession>A0A8J6DJM1</accession>
<dbReference type="PANTHER" id="PTHR23232:SF163">
    <property type="entry name" value="ZINC FINGER PROTEIN 589"/>
    <property type="match status" value="1"/>
</dbReference>
<dbReference type="EMBL" id="JAGFMF010011892">
    <property type="protein sequence ID" value="KAG8510170.1"/>
    <property type="molecule type" value="Genomic_DNA"/>
</dbReference>
<dbReference type="AlphaFoldDB" id="A0A8J6DJM1"/>
<dbReference type="InterPro" id="IPR036051">
    <property type="entry name" value="KRAB_dom_sf"/>
</dbReference>
<reference evidence="2" key="1">
    <citation type="journal article" date="2021" name="Evol. Appl.">
        <title>The genome of the Pyrenean desman and the effects of bottlenecks and inbreeding on the genomic landscape of an endangered species.</title>
        <authorList>
            <person name="Escoda L."/>
            <person name="Castresana J."/>
        </authorList>
    </citation>
    <scope>NUCLEOTIDE SEQUENCE</scope>
    <source>
        <strain evidence="2">IBE-C5619</strain>
    </source>
</reference>
<evidence type="ECO:0000313" key="2">
    <source>
        <dbReference type="EMBL" id="KAG8510170.1"/>
    </source>
</evidence>
<dbReference type="Proteomes" id="UP000700334">
    <property type="component" value="Unassembled WGS sequence"/>
</dbReference>
<name>A0A8J6DJM1_GALPY</name>
<feature type="domain" description="KRAB" evidence="1">
    <location>
        <begin position="6"/>
        <end position="82"/>
    </location>
</feature>
<dbReference type="Pfam" id="PF01352">
    <property type="entry name" value="KRAB"/>
    <property type="match status" value="1"/>
</dbReference>
<protein>
    <submittedName>
        <fullName evidence="2">Zinc finger protein 528</fullName>
    </submittedName>
</protein>
<comment type="caution">
    <text evidence="2">The sequence shown here is derived from an EMBL/GenBank/DDBJ whole genome shotgun (WGS) entry which is preliminary data.</text>
</comment>
<evidence type="ECO:0000259" key="1">
    <source>
        <dbReference type="PROSITE" id="PS50805"/>
    </source>
</evidence>
<dbReference type="OrthoDB" id="9665833at2759"/>